<dbReference type="GO" id="GO:0015421">
    <property type="term" value="F:ABC-type oligopeptide transporter activity"/>
    <property type="evidence" value="ECO:0007669"/>
    <property type="project" value="TreeGrafter"/>
</dbReference>
<dbReference type="SUPFAM" id="SSF90123">
    <property type="entry name" value="ABC transporter transmembrane region"/>
    <property type="match status" value="1"/>
</dbReference>
<keyword evidence="2 7" id="KW-0812">Transmembrane</keyword>
<feature type="transmembrane region" description="Helical" evidence="7">
    <location>
        <begin position="176"/>
        <end position="192"/>
    </location>
</feature>
<organism evidence="10 11">
    <name type="scientific">Acetatifactor muris</name>
    <dbReference type="NCBI Taxonomy" id="879566"/>
    <lineage>
        <taxon>Bacteria</taxon>
        <taxon>Bacillati</taxon>
        <taxon>Bacillota</taxon>
        <taxon>Clostridia</taxon>
        <taxon>Lachnospirales</taxon>
        <taxon>Lachnospiraceae</taxon>
        <taxon>Acetatifactor</taxon>
    </lineage>
</organism>
<evidence type="ECO:0000256" key="6">
    <source>
        <dbReference type="ARBA" id="ARBA00023136"/>
    </source>
</evidence>
<keyword evidence="11" id="KW-1185">Reference proteome</keyword>
<sequence>MDHSKGKTSYPLKATLKRMLRNAAAQNPKLFLFCGIYTAAAAVYPFLAVLLPKAVLGELQKGAQARPEVVLLIAAGYFVLAGIFGFVRTFLLRMPYSQISLLRLDYVKLTCVKIMEMAYPHCEDAAFNEKYEKAFIATQSNDNGVEGIYHKLYEMPAVMLVILCLSVFIGRLSIPVLLGLALNLAAIVWIGRRSHNFRYGKKEQEARQRRRVGYYNRVTADFSYGKDIRMYGMKDRILENASEEIRVYRKLNRLLAGKEYHLGFLGLAVVLLSDILTYGTLINRTVNGMSIADFSMYLTAVLTLSAYLKEAAEKLSFVVNEGQYVHELYQFLDTDMGEKGGNHRAIQGDTLEIVFDDVSFRYPGAEKDIFRHLNLTIHKGERLAVVGVNGAGKTTLVSLMMGLYDVTEGEIRINGIPIAEFDKKELYSMFSAVFQDVNILAFTLRENVAGCLEGIDDNRVTAVLEQVGLTEAVNALPKKTEQMMLKVIEEDGVLLSGGQNQKLSIARALYKDANMVIMDEPTAALDPLAEAEIYENFSALVKGKTAVYISHRLASTRFCDHIAFFDGEGLKEYGTHEELMARRGRYYEMFTVQGKYYTQAAESVSEEEESSHE</sequence>
<feature type="domain" description="ABC transporter" evidence="8">
    <location>
        <begin position="353"/>
        <end position="592"/>
    </location>
</feature>
<evidence type="ECO:0000256" key="2">
    <source>
        <dbReference type="ARBA" id="ARBA00022692"/>
    </source>
</evidence>
<evidence type="ECO:0000313" key="10">
    <source>
        <dbReference type="EMBL" id="SOY28132.1"/>
    </source>
</evidence>
<evidence type="ECO:0000256" key="3">
    <source>
        <dbReference type="ARBA" id="ARBA00022741"/>
    </source>
</evidence>
<dbReference type="SUPFAM" id="SSF52540">
    <property type="entry name" value="P-loop containing nucleoside triphosphate hydrolases"/>
    <property type="match status" value="1"/>
</dbReference>
<dbReference type="PROSITE" id="PS50929">
    <property type="entry name" value="ABC_TM1F"/>
    <property type="match status" value="1"/>
</dbReference>
<accession>A0A2K4ZCF2</accession>
<dbReference type="InterPro" id="IPR011527">
    <property type="entry name" value="ABC1_TM_dom"/>
</dbReference>
<dbReference type="SMART" id="SM00382">
    <property type="entry name" value="AAA"/>
    <property type="match status" value="1"/>
</dbReference>
<gene>
    <name evidence="10" type="primary">yheI_1</name>
    <name evidence="10" type="ORF">AMURIS_00839</name>
</gene>
<feature type="domain" description="ABC transmembrane type-1" evidence="9">
    <location>
        <begin position="157"/>
        <end position="320"/>
    </location>
</feature>
<evidence type="ECO:0000256" key="7">
    <source>
        <dbReference type="SAM" id="Phobius"/>
    </source>
</evidence>
<dbReference type="EMBL" id="OFSM01000004">
    <property type="protein sequence ID" value="SOY28132.1"/>
    <property type="molecule type" value="Genomic_DNA"/>
</dbReference>
<feature type="transmembrane region" description="Helical" evidence="7">
    <location>
        <begin position="71"/>
        <end position="91"/>
    </location>
</feature>
<dbReference type="Pfam" id="PF00005">
    <property type="entry name" value="ABC_tran"/>
    <property type="match status" value="1"/>
</dbReference>
<dbReference type="Gene3D" id="1.20.1560.10">
    <property type="entry name" value="ABC transporter type 1, transmembrane domain"/>
    <property type="match status" value="1"/>
</dbReference>
<evidence type="ECO:0000259" key="9">
    <source>
        <dbReference type="PROSITE" id="PS50929"/>
    </source>
</evidence>
<keyword evidence="3" id="KW-0547">Nucleotide-binding</keyword>
<evidence type="ECO:0000256" key="4">
    <source>
        <dbReference type="ARBA" id="ARBA00022840"/>
    </source>
</evidence>
<reference evidence="10 11" key="1">
    <citation type="submission" date="2018-01" db="EMBL/GenBank/DDBJ databases">
        <authorList>
            <person name="Gaut B.S."/>
            <person name="Morton B.R."/>
            <person name="Clegg M.T."/>
            <person name="Duvall M.R."/>
        </authorList>
    </citation>
    <scope>NUCLEOTIDE SEQUENCE [LARGE SCALE GENOMIC DNA]</scope>
    <source>
        <strain evidence="10">GP69</strain>
    </source>
</reference>
<keyword evidence="6 7" id="KW-0472">Membrane</keyword>
<protein>
    <submittedName>
        <fullName evidence="10">Putative multidrug resistance ABC transporter ATP-binding/permease protein YheI</fullName>
        <ecNumber evidence="10">3.6.3.-</ecNumber>
    </submittedName>
</protein>
<evidence type="ECO:0000256" key="1">
    <source>
        <dbReference type="ARBA" id="ARBA00004651"/>
    </source>
</evidence>
<dbReference type="EC" id="3.6.3.-" evidence="10"/>
<comment type="subcellular location">
    <subcellularLocation>
        <location evidence="1">Cell membrane</location>
        <topology evidence="1">Multi-pass membrane protein</topology>
    </subcellularLocation>
</comment>
<evidence type="ECO:0000313" key="11">
    <source>
        <dbReference type="Proteomes" id="UP000236311"/>
    </source>
</evidence>
<keyword evidence="4 10" id="KW-0067">ATP-binding</keyword>
<dbReference type="InterPro" id="IPR027417">
    <property type="entry name" value="P-loop_NTPase"/>
</dbReference>
<feature type="transmembrane region" description="Helical" evidence="7">
    <location>
        <begin position="30"/>
        <end position="51"/>
    </location>
</feature>
<proteinExistence type="predicted"/>
<evidence type="ECO:0000256" key="5">
    <source>
        <dbReference type="ARBA" id="ARBA00022989"/>
    </source>
</evidence>
<dbReference type="PROSITE" id="PS50893">
    <property type="entry name" value="ABC_TRANSPORTER_2"/>
    <property type="match status" value="1"/>
</dbReference>
<dbReference type="InterPro" id="IPR039421">
    <property type="entry name" value="Type_1_exporter"/>
</dbReference>
<dbReference type="Gene3D" id="3.40.50.300">
    <property type="entry name" value="P-loop containing nucleotide triphosphate hydrolases"/>
    <property type="match status" value="1"/>
</dbReference>
<dbReference type="Proteomes" id="UP000236311">
    <property type="component" value="Unassembled WGS sequence"/>
</dbReference>
<feature type="transmembrane region" description="Helical" evidence="7">
    <location>
        <begin position="152"/>
        <end position="170"/>
    </location>
</feature>
<feature type="transmembrane region" description="Helical" evidence="7">
    <location>
        <begin position="260"/>
        <end position="282"/>
    </location>
</feature>
<dbReference type="GO" id="GO:0005524">
    <property type="term" value="F:ATP binding"/>
    <property type="evidence" value="ECO:0007669"/>
    <property type="project" value="UniProtKB-KW"/>
</dbReference>
<name>A0A2K4ZCF2_9FIRM</name>
<keyword evidence="5 7" id="KW-1133">Transmembrane helix</keyword>
<dbReference type="GO" id="GO:0005886">
    <property type="term" value="C:plasma membrane"/>
    <property type="evidence" value="ECO:0007669"/>
    <property type="project" value="UniProtKB-SubCell"/>
</dbReference>
<dbReference type="PANTHER" id="PTHR43394">
    <property type="entry name" value="ATP-DEPENDENT PERMEASE MDL1, MITOCHONDRIAL"/>
    <property type="match status" value="1"/>
</dbReference>
<dbReference type="InterPro" id="IPR003593">
    <property type="entry name" value="AAA+_ATPase"/>
</dbReference>
<keyword evidence="10" id="KW-0378">Hydrolase</keyword>
<dbReference type="InterPro" id="IPR036640">
    <property type="entry name" value="ABC1_TM_sf"/>
</dbReference>
<dbReference type="CDD" id="cd03228">
    <property type="entry name" value="ABCC_MRP_Like"/>
    <property type="match status" value="1"/>
</dbReference>
<dbReference type="AlphaFoldDB" id="A0A2K4ZCF2"/>
<dbReference type="RefSeq" id="WP_172454951.1">
    <property type="nucleotide sequence ID" value="NZ_JANJZD010000004.1"/>
</dbReference>
<dbReference type="InterPro" id="IPR003439">
    <property type="entry name" value="ABC_transporter-like_ATP-bd"/>
</dbReference>
<evidence type="ECO:0000259" key="8">
    <source>
        <dbReference type="PROSITE" id="PS50893"/>
    </source>
</evidence>
<dbReference type="GO" id="GO:0016887">
    <property type="term" value="F:ATP hydrolysis activity"/>
    <property type="evidence" value="ECO:0007669"/>
    <property type="project" value="InterPro"/>
</dbReference>
<dbReference type="PANTHER" id="PTHR43394:SF1">
    <property type="entry name" value="ATP-BINDING CASSETTE SUB-FAMILY B MEMBER 10, MITOCHONDRIAL"/>
    <property type="match status" value="1"/>
</dbReference>